<name>A0ABR2IRN4_9PEZI</name>
<feature type="compositionally biased region" description="Basic and acidic residues" evidence="1">
    <location>
        <begin position="1"/>
        <end position="17"/>
    </location>
</feature>
<evidence type="ECO:0000313" key="3">
    <source>
        <dbReference type="Proteomes" id="UP001390339"/>
    </source>
</evidence>
<reference evidence="2 3" key="1">
    <citation type="journal article" date="2024" name="IMA Fungus">
        <title>Apiospora arundinis, a panoply of carbohydrate-active enzymes and secondary metabolites.</title>
        <authorList>
            <person name="Sorensen T."/>
            <person name="Petersen C."/>
            <person name="Muurmann A.T."/>
            <person name="Christiansen J.V."/>
            <person name="Brundto M.L."/>
            <person name="Overgaard C.K."/>
            <person name="Boysen A.T."/>
            <person name="Wollenberg R.D."/>
            <person name="Larsen T.O."/>
            <person name="Sorensen J.L."/>
            <person name="Nielsen K.L."/>
            <person name="Sondergaard T.E."/>
        </authorList>
    </citation>
    <scope>NUCLEOTIDE SEQUENCE [LARGE SCALE GENOMIC DNA]</scope>
    <source>
        <strain evidence="2 3">AAU 773</strain>
    </source>
</reference>
<evidence type="ECO:0000313" key="2">
    <source>
        <dbReference type="EMBL" id="KAK8867501.1"/>
    </source>
</evidence>
<feature type="region of interest" description="Disordered" evidence="1">
    <location>
        <begin position="1"/>
        <end position="45"/>
    </location>
</feature>
<protein>
    <submittedName>
        <fullName evidence="2">Uncharacterized protein</fullName>
    </submittedName>
</protein>
<feature type="region of interest" description="Disordered" evidence="1">
    <location>
        <begin position="95"/>
        <end position="124"/>
    </location>
</feature>
<feature type="compositionally biased region" description="Basic and acidic residues" evidence="1">
    <location>
        <begin position="246"/>
        <end position="259"/>
    </location>
</feature>
<gene>
    <name evidence="2" type="ORF">PGQ11_006079</name>
</gene>
<dbReference type="EMBL" id="JAPCWZ010000004">
    <property type="protein sequence ID" value="KAK8867501.1"/>
    <property type="molecule type" value="Genomic_DNA"/>
</dbReference>
<proteinExistence type="predicted"/>
<organism evidence="2 3">
    <name type="scientific">Apiospora arundinis</name>
    <dbReference type="NCBI Taxonomy" id="335852"/>
    <lineage>
        <taxon>Eukaryota</taxon>
        <taxon>Fungi</taxon>
        <taxon>Dikarya</taxon>
        <taxon>Ascomycota</taxon>
        <taxon>Pezizomycotina</taxon>
        <taxon>Sordariomycetes</taxon>
        <taxon>Xylariomycetidae</taxon>
        <taxon>Amphisphaeriales</taxon>
        <taxon>Apiosporaceae</taxon>
        <taxon>Apiospora</taxon>
    </lineage>
</organism>
<dbReference type="Proteomes" id="UP001390339">
    <property type="component" value="Unassembled WGS sequence"/>
</dbReference>
<keyword evidence="3" id="KW-1185">Reference proteome</keyword>
<comment type="caution">
    <text evidence="2">The sequence shown here is derived from an EMBL/GenBank/DDBJ whole genome shotgun (WGS) entry which is preliminary data.</text>
</comment>
<feature type="region of interest" description="Disordered" evidence="1">
    <location>
        <begin position="246"/>
        <end position="277"/>
    </location>
</feature>
<evidence type="ECO:0000256" key="1">
    <source>
        <dbReference type="SAM" id="MobiDB-lite"/>
    </source>
</evidence>
<accession>A0ABR2IRN4</accession>
<sequence length="366" mass="41229">MHFRKPSEQKQHHEDKTPTSSDMARESLSLGNGGPTLGERPTTAISISLPESLGDFSSGFSWDIPHLSDLDVRKASLSEQAGSGVRSSAIAAAPIQSPPSVPEEKGQAPVAPAPAPAQTPRREAEPLSNAINIILARSRAYEPLRKKNEQPWWTTRSEESAAKAERARSNMQDQLPPAGTELYFIYPRDGCKSQDTRAIDRHLEDSIEAYAMHRSNHFEGVLFWRAFLTRSQADLIKDMLEVERVEHQPRPDPAAKRLSDPAPFFTPSRENKKLDDNTPWPPGKSLYVIWARHSENEKEVRFIDGQLEELAGPENVYVEVYPTQVYFWRAFLTKSQSEILEKIPEIENIGTRLHPRAADRYDPTDC</sequence>